<dbReference type="Proteomes" id="UP001172083">
    <property type="component" value="Unassembled WGS sequence"/>
</dbReference>
<dbReference type="InterPro" id="IPR008969">
    <property type="entry name" value="CarboxyPept-like_regulatory"/>
</dbReference>
<reference evidence="1" key="1">
    <citation type="submission" date="2023-06" db="EMBL/GenBank/DDBJ databases">
        <title>Genomic of Agaribacillus aureum.</title>
        <authorList>
            <person name="Wang G."/>
        </authorList>
    </citation>
    <scope>NUCLEOTIDE SEQUENCE</scope>
    <source>
        <strain evidence="1">BMA12</strain>
    </source>
</reference>
<keyword evidence="2" id="KW-1185">Reference proteome</keyword>
<evidence type="ECO:0000313" key="1">
    <source>
        <dbReference type="EMBL" id="MDN5213380.1"/>
    </source>
</evidence>
<organism evidence="1 2">
    <name type="scientific">Agaribacillus aureus</name>
    <dbReference type="NCBI Taxonomy" id="3051825"/>
    <lineage>
        <taxon>Bacteria</taxon>
        <taxon>Pseudomonadati</taxon>
        <taxon>Bacteroidota</taxon>
        <taxon>Cytophagia</taxon>
        <taxon>Cytophagales</taxon>
        <taxon>Splendidivirgaceae</taxon>
        <taxon>Agaribacillus</taxon>
    </lineage>
</organism>
<name>A0ABT8L9C4_9BACT</name>
<dbReference type="Pfam" id="PF13715">
    <property type="entry name" value="CarbopepD_reg_2"/>
    <property type="match status" value="1"/>
</dbReference>
<comment type="caution">
    <text evidence="1">The sequence shown here is derived from an EMBL/GenBank/DDBJ whole genome shotgun (WGS) entry which is preliminary data.</text>
</comment>
<accession>A0ABT8L9C4</accession>
<dbReference type="Gene3D" id="2.60.40.1120">
    <property type="entry name" value="Carboxypeptidase-like, regulatory domain"/>
    <property type="match status" value="1"/>
</dbReference>
<dbReference type="EMBL" id="JAUJEB010000003">
    <property type="protein sequence ID" value="MDN5213380.1"/>
    <property type="molecule type" value="Genomic_DNA"/>
</dbReference>
<evidence type="ECO:0000313" key="2">
    <source>
        <dbReference type="Proteomes" id="UP001172083"/>
    </source>
</evidence>
<proteinExistence type="predicted"/>
<protein>
    <submittedName>
        <fullName evidence="1">Carboxypeptidase-like regulatory domain-containing protein</fullName>
    </submittedName>
</protein>
<dbReference type="SUPFAM" id="SSF49464">
    <property type="entry name" value="Carboxypeptidase regulatory domain-like"/>
    <property type="match status" value="1"/>
</dbReference>
<dbReference type="RefSeq" id="WP_346758720.1">
    <property type="nucleotide sequence ID" value="NZ_JAUJEB010000003.1"/>
</dbReference>
<sequence length="402" mass="46192">MNDFQNSCFTIAVLFVFIDMTNAQHRLRGVVVSELGEPLAYATISIKNSSVGTISNLDGKFTFSIPAMHVDDTLIISMLGYESLALKISNLDISQNLKLSLKEKIFELEEVTISVKGRTGEEILKEAFKKQKENSPQSDYMLELFVRELFYFNDSCYAVVESAAELFGEKFPKPGFDIYLDQIRHAIDRQPELPTSMTDYNPFRDFRGMIGSKGRILKPCGNCDYEIEKYTYIDNQPVVVISLPYKLKGANPSYFRYVIRLDNYAILKVEFETNVSFGNAFVHHHDSITSSLVSLKRVIEYNGLDGHYYLKSYRQQAKREYRTNNDSLKYETRHNFLVLANSAQTQKVGEMKAKKANANLMDYQSTLFSQSKDNNPVFWDNYNLVERTPAEDRLYNSLSKNQ</sequence>
<gene>
    <name evidence="1" type="ORF">QQ020_15020</name>
</gene>